<organism evidence="1">
    <name type="scientific">Desulfobacca acetoxidans</name>
    <dbReference type="NCBI Taxonomy" id="60893"/>
    <lineage>
        <taxon>Bacteria</taxon>
        <taxon>Pseudomonadati</taxon>
        <taxon>Thermodesulfobacteriota</taxon>
        <taxon>Desulfobaccia</taxon>
        <taxon>Desulfobaccales</taxon>
        <taxon>Desulfobaccaceae</taxon>
        <taxon>Desulfobacca</taxon>
    </lineage>
</organism>
<dbReference type="AlphaFoldDB" id="A0A7C3WL61"/>
<evidence type="ECO:0000313" key="1">
    <source>
        <dbReference type="EMBL" id="HGB14313.1"/>
    </source>
</evidence>
<sequence>MVNLNTPVLAEVTRGPEVESRHRGFVAVVDATGKAYASLGDAAVSVCLRSLAKPFQALPVITTGAAAAFGFGAEELALFSGSLSGQDFQVDLVERVLARIGLGPEALRCGAHPPLHRPTAKALAQAGQKPTSLHHTCAGKHAAMLALCVHHGWPVDNYLDCDHPVQRLILQTVSQAVGLEPKDVPIALDGCGAPVFYVPLWRIALGFARLASAPPESPEGQIMAAGLSHPRLIAGDERLETILMETLPGRVFAKTGAEGGFALALKQEGWGVAVKIEDGAPRALNPIIVEVLHQLGLLPVAAQEALKPYWRPILLNHRKQEVGLIRSAFVLSVMA</sequence>
<dbReference type="PANTHER" id="PTHR42110:SF1">
    <property type="entry name" value="L-ASPARAGINASE, PUTATIVE (AFU_ORTHOLOGUE AFUA_3G11890)-RELATED"/>
    <property type="match status" value="1"/>
</dbReference>
<dbReference type="InterPro" id="IPR010349">
    <property type="entry name" value="Asparaginase_II"/>
</dbReference>
<protein>
    <submittedName>
        <fullName evidence="1">Asparaginase</fullName>
    </submittedName>
</protein>
<gene>
    <name evidence="1" type="ORF">ENV62_03615</name>
</gene>
<name>A0A7C3WL61_9BACT</name>
<comment type="caution">
    <text evidence="1">The sequence shown here is derived from an EMBL/GenBank/DDBJ whole genome shotgun (WGS) entry which is preliminary data.</text>
</comment>
<dbReference type="Pfam" id="PF06089">
    <property type="entry name" value="Asparaginase_II"/>
    <property type="match status" value="1"/>
</dbReference>
<reference evidence="1" key="1">
    <citation type="journal article" date="2020" name="mSystems">
        <title>Genome- and Community-Level Interaction Insights into Carbon Utilization and Element Cycling Functions of Hydrothermarchaeota in Hydrothermal Sediment.</title>
        <authorList>
            <person name="Zhou Z."/>
            <person name="Liu Y."/>
            <person name="Xu W."/>
            <person name="Pan J."/>
            <person name="Luo Z.H."/>
            <person name="Li M."/>
        </authorList>
    </citation>
    <scope>NUCLEOTIDE SEQUENCE [LARGE SCALE GENOMIC DNA]</scope>
    <source>
        <strain evidence="1">SpSt-776</strain>
    </source>
</reference>
<dbReference type="PANTHER" id="PTHR42110">
    <property type="entry name" value="L-ASPARAGINASE, PUTATIVE (AFU_ORTHOLOGUE AFUA_3G11890)-RELATED"/>
    <property type="match status" value="1"/>
</dbReference>
<accession>A0A7C3WL61</accession>
<dbReference type="EMBL" id="DTHB01000027">
    <property type="protein sequence ID" value="HGB14313.1"/>
    <property type="molecule type" value="Genomic_DNA"/>
</dbReference>
<proteinExistence type="predicted"/>